<evidence type="ECO:0000256" key="1">
    <source>
        <dbReference type="SAM" id="Phobius"/>
    </source>
</evidence>
<dbReference type="STRING" id="1005058.UMN179_01609"/>
<dbReference type="AlphaFoldDB" id="F4HC65"/>
<gene>
    <name evidence="2" type="ordered locus">UMN179_01609</name>
</gene>
<sequence>MTISTLSIVSLTLMIGFFFEVGKAIGILVVDEIRWCYQRWQLKKRGGKK</sequence>
<protein>
    <submittedName>
        <fullName evidence="2">Uncharacterized protein</fullName>
    </submittedName>
</protein>
<dbReference type="Proteomes" id="UP000006908">
    <property type="component" value="Chromosome"/>
</dbReference>
<feature type="transmembrane region" description="Helical" evidence="1">
    <location>
        <begin position="6"/>
        <end position="30"/>
    </location>
</feature>
<dbReference type="KEGG" id="gan:UMN179_01609"/>
<dbReference type="HOGENOM" id="CLU_3136042_0_0_6"/>
<dbReference type="RefSeq" id="WP_013746397.1">
    <property type="nucleotide sequence ID" value="NC_015460.1"/>
</dbReference>
<keyword evidence="1" id="KW-1133">Transmembrane helix</keyword>
<evidence type="ECO:0000313" key="2">
    <source>
        <dbReference type="EMBL" id="AEC17626.1"/>
    </source>
</evidence>
<keyword evidence="1" id="KW-0812">Transmembrane</keyword>
<evidence type="ECO:0000313" key="3">
    <source>
        <dbReference type="Proteomes" id="UP000006908"/>
    </source>
</evidence>
<accession>F4HC65</accession>
<organism evidence="2 3">
    <name type="scientific">Gallibacterium anatis (strain UMN179)</name>
    <name type="common">Pasteurella anatis</name>
    <dbReference type="NCBI Taxonomy" id="1005058"/>
    <lineage>
        <taxon>Bacteria</taxon>
        <taxon>Pseudomonadati</taxon>
        <taxon>Pseudomonadota</taxon>
        <taxon>Gammaproteobacteria</taxon>
        <taxon>Pasteurellales</taxon>
        <taxon>Pasteurellaceae</taxon>
        <taxon>Gallibacterium</taxon>
    </lineage>
</organism>
<proteinExistence type="predicted"/>
<name>F4HC65_GALAU</name>
<dbReference type="EMBL" id="CP002667">
    <property type="protein sequence ID" value="AEC17626.1"/>
    <property type="molecule type" value="Genomic_DNA"/>
</dbReference>
<keyword evidence="1" id="KW-0472">Membrane</keyword>
<reference evidence="2 3" key="1">
    <citation type="journal article" date="2011" name="J. Bacteriol.">
        <title>Complete genome sequence of Gallibacterium anatis strain UMN179, isolated from a laying hen with peritonitis.</title>
        <authorList>
            <person name="Johnson T.J."/>
            <person name="Fernandez-Alarcon C."/>
            <person name="Bojesen A.M."/>
            <person name="Nolan L.K."/>
            <person name="Trampel D.W."/>
            <person name="Seemann T."/>
        </authorList>
    </citation>
    <scope>NUCLEOTIDE SEQUENCE [LARGE SCALE GENOMIC DNA]</scope>
    <source>
        <strain evidence="2 3">UMN179</strain>
    </source>
</reference>